<dbReference type="InterPro" id="IPR013083">
    <property type="entry name" value="Znf_RING/FYVE/PHD"/>
</dbReference>
<feature type="compositionally biased region" description="Polar residues" evidence="9">
    <location>
        <begin position="353"/>
        <end position="372"/>
    </location>
</feature>
<evidence type="ECO:0000256" key="6">
    <source>
        <dbReference type="ARBA" id="ARBA00022786"/>
    </source>
</evidence>
<name>A0A9E7EGI9_9LILI</name>
<keyword evidence="12" id="KW-1185">Reference proteome</keyword>
<feature type="compositionally biased region" description="Basic and acidic residues" evidence="9">
    <location>
        <begin position="245"/>
        <end position="262"/>
    </location>
</feature>
<sequence length="573" mass="63026">RWWPSPSGPRRRHPTTNRPQITVRSDLGARCVGSNGWDPVSVPIREAVNSFDHPPFLSRAHPLPAAFWVLKLRSPPSLLSTRGTIASGLFLRGLSRQTKGDLCSGMDCSMGRRTANGIIFSKSGCSIAFREQNHHVRSIQSCSRLGCGANFYSMKGTKVGEQDKAPFHTGSSKLLPDSSFRRPQRGGRTRRSPEEADVAESSNSQRDSDKIKCISRSLDIKDSDSRRGLGKKEDSHSTTGEVESCSDKLRSKTSKEVTRQSRYHYKDNLSTFASTSMAHAYGLENPRRAGISNVRPLGVNSHNSGSSRTANNIKKRSLYKGSPSSSGKSMIPSSSGTNSGLDVPHRVPRRSRNQSPSGIRGVPQTSSRLSTDFNPLCHSVHGQPGSSTRIAPIGQIHDPVASSAQTFDASLEDRDGYPHLVMEEVAELLLTLERIEDEGLTYEQLSLLGNHLFLDSLSFHDQYRDMRMDIDNMSYEELLVLEEKIGSVSTALTEEDLSRCLKRGNYMPASLISEFSGLDEASAKCSICQEEFVVGDELGELACEHAYHVTCIHQWLGLKNWCPICKASVSPAS</sequence>
<dbReference type="SMART" id="SM00184">
    <property type="entry name" value="RING"/>
    <property type="match status" value="1"/>
</dbReference>
<protein>
    <recommendedName>
        <fullName evidence="2">RING-type E3 ubiquitin transferase</fullName>
        <ecNumber evidence="2">2.3.2.27</ecNumber>
    </recommendedName>
</protein>
<dbReference type="InterPro" id="IPR045191">
    <property type="entry name" value="MBR1/2-like"/>
</dbReference>
<proteinExistence type="predicted"/>
<evidence type="ECO:0000256" key="4">
    <source>
        <dbReference type="ARBA" id="ARBA00022723"/>
    </source>
</evidence>
<dbReference type="SUPFAM" id="SSF57850">
    <property type="entry name" value="RING/U-box"/>
    <property type="match status" value="1"/>
</dbReference>
<feature type="region of interest" description="Disordered" evidence="9">
    <location>
        <begin position="161"/>
        <end position="262"/>
    </location>
</feature>
<evidence type="ECO:0000256" key="9">
    <source>
        <dbReference type="SAM" id="MobiDB-lite"/>
    </source>
</evidence>
<feature type="compositionally biased region" description="Basic and acidic residues" evidence="9">
    <location>
        <begin position="206"/>
        <end position="236"/>
    </location>
</feature>
<evidence type="ECO:0000313" key="11">
    <source>
        <dbReference type="EMBL" id="URD76415.1"/>
    </source>
</evidence>
<evidence type="ECO:0000256" key="8">
    <source>
        <dbReference type="PROSITE-ProRule" id="PRU00175"/>
    </source>
</evidence>
<dbReference type="Proteomes" id="UP001055439">
    <property type="component" value="Chromosome 1"/>
</dbReference>
<keyword evidence="6" id="KW-0833">Ubl conjugation pathway</keyword>
<organism evidence="11 12">
    <name type="scientific">Musa troglodytarum</name>
    <name type="common">fe'i banana</name>
    <dbReference type="NCBI Taxonomy" id="320322"/>
    <lineage>
        <taxon>Eukaryota</taxon>
        <taxon>Viridiplantae</taxon>
        <taxon>Streptophyta</taxon>
        <taxon>Embryophyta</taxon>
        <taxon>Tracheophyta</taxon>
        <taxon>Spermatophyta</taxon>
        <taxon>Magnoliopsida</taxon>
        <taxon>Liliopsida</taxon>
        <taxon>Zingiberales</taxon>
        <taxon>Musaceae</taxon>
        <taxon>Musa</taxon>
    </lineage>
</organism>
<dbReference type="EMBL" id="CP097502">
    <property type="protein sequence ID" value="URD76415.1"/>
    <property type="molecule type" value="Genomic_DNA"/>
</dbReference>
<keyword evidence="5 8" id="KW-0863">Zinc-finger</keyword>
<gene>
    <name evidence="11" type="ORF">MUK42_33954</name>
</gene>
<dbReference type="OrthoDB" id="8062037at2759"/>
<evidence type="ECO:0000313" key="12">
    <source>
        <dbReference type="Proteomes" id="UP001055439"/>
    </source>
</evidence>
<feature type="compositionally biased region" description="Polar residues" evidence="9">
    <location>
        <begin position="300"/>
        <end position="312"/>
    </location>
</feature>
<dbReference type="EC" id="2.3.2.27" evidence="2"/>
<evidence type="ECO:0000259" key="10">
    <source>
        <dbReference type="PROSITE" id="PS50089"/>
    </source>
</evidence>
<dbReference type="Pfam" id="PF13639">
    <property type="entry name" value="zf-RING_2"/>
    <property type="match status" value="1"/>
</dbReference>
<dbReference type="Gene3D" id="3.30.40.10">
    <property type="entry name" value="Zinc/RING finger domain, C3HC4 (zinc finger)"/>
    <property type="match status" value="1"/>
</dbReference>
<feature type="domain" description="RING-type" evidence="10">
    <location>
        <begin position="525"/>
        <end position="566"/>
    </location>
</feature>
<evidence type="ECO:0000256" key="1">
    <source>
        <dbReference type="ARBA" id="ARBA00000900"/>
    </source>
</evidence>
<dbReference type="InterPro" id="IPR001841">
    <property type="entry name" value="Znf_RING"/>
</dbReference>
<dbReference type="GO" id="GO:0061630">
    <property type="term" value="F:ubiquitin protein ligase activity"/>
    <property type="evidence" value="ECO:0007669"/>
    <property type="project" value="UniProtKB-EC"/>
</dbReference>
<feature type="region of interest" description="Disordered" evidence="9">
    <location>
        <begin position="292"/>
        <end position="372"/>
    </location>
</feature>
<reference evidence="11" key="1">
    <citation type="submission" date="2022-05" db="EMBL/GenBank/DDBJ databases">
        <title>The Musa troglodytarum L. genome provides insights into the mechanism of non-climacteric behaviour and enrichment of carotenoids.</title>
        <authorList>
            <person name="Wang J."/>
        </authorList>
    </citation>
    <scope>NUCLEOTIDE SEQUENCE</scope>
    <source>
        <tissue evidence="11">Leaf</tissue>
    </source>
</reference>
<keyword evidence="7" id="KW-0862">Zinc</keyword>
<dbReference type="PANTHER" id="PTHR22937">
    <property type="entry name" value="E3 UBIQUITIN-PROTEIN LIGASE RNF165"/>
    <property type="match status" value="1"/>
</dbReference>
<comment type="catalytic activity">
    <reaction evidence="1">
        <text>S-ubiquitinyl-[E2 ubiquitin-conjugating enzyme]-L-cysteine + [acceptor protein]-L-lysine = [E2 ubiquitin-conjugating enzyme]-L-cysteine + N(6)-ubiquitinyl-[acceptor protein]-L-lysine.</text>
        <dbReference type="EC" id="2.3.2.27"/>
    </reaction>
</comment>
<evidence type="ECO:0000256" key="5">
    <source>
        <dbReference type="ARBA" id="ARBA00022771"/>
    </source>
</evidence>
<dbReference type="PANTHER" id="PTHR22937:SF214">
    <property type="entry name" value="RING-TYPE E3 UBIQUITIN TRANSFERASE"/>
    <property type="match status" value="1"/>
</dbReference>
<dbReference type="PROSITE" id="PS50089">
    <property type="entry name" value="ZF_RING_2"/>
    <property type="match status" value="1"/>
</dbReference>
<keyword evidence="4" id="KW-0479">Metal-binding</keyword>
<evidence type="ECO:0000256" key="2">
    <source>
        <dbReference type="ARBA" id="ARBA00012483"/>
    </source>
</evidence>
<feature type="non-terminal residue" evidence="11">
    <location>
        <position position="1"/>
    </location>
</feature>
<accession>A0A9E7EGI9</accession>
<evidence type="ECO:0000256" key="7">
    <source>
        <dbReference type="ARBA" id="ARBA00022833"/>
    </source>
</evidence>
<keyword evidence="3" id="KW-0808">Transferase</keyword>
<feature type="compositionally biased region" description="Low complexity" evidence="9">
    <location>
        <begin position="320"/>
        <end position="336"/>
    </location>
</feature>
<evidence type="ECO:0000256" key="3">
    <source>
        <dbReference type="ARBA" id="ARBA00022679"/>
    </source>
</evidence>
<dbReference type="AlphaFoldDB" id="A0A9E7EGI9"/>
<dbReference type="GO" id="GO:0008270">
    <property type="term" value="F:zinc ion binding"/>
    <property type="evidence" value="ECO:0007669"/>
    <property type="project" value="UniProtKB-KW"/>
</dbReference>